<gene>
    <name evidence="1" type="ORF">Ae201684_002218</name>
</gene>
<protein>
    <submittedName>
        <fullName evidence="1">Uncharacterized protein</fullName>
    </submittedName>
</protein>
<name>A0A6G0XQJ4_9STRA</name>
<comment type="caution">
    <text evidence="1">The sequence shown here is derived from an EMBL/GenBank/DDBJ whole genome shotgun (WGS) entry which is preliminary data.</text>
</comment>
<reference evidence="1 2" key="1">
    <citation type="submission" date="2019-07" db="EMBL/GenBank/DDBJ databases">
        <title>Genomics analysis of Aphanomyces spp. identifies a new class of oomycete effector associated with host adaptation.</title>
        <authorList>
            <person name="Gaulin E."/>
        </authorList>
    </citation>
    <scope>NUCLEOTIDE SEQUENCE [LARGE SCALE GENOMIC DNA]</scope>
    <source>
        <strain evidence="1 2">ATCC 201684</strain>
    </source>
</reference>
<dbReference type="AlphaFoldDB" id="A0A6G0XQJ4"/>
<sequence length="69" mass="8264">MSLFGFNLIGYETRTKAGDEFLRANYEFLNNRWGRCLFLCMISIFPFGMFRPYVNCSKFLFGENRKKQQ</sequence>
<evidence type="ECO:0000313" key="2">
    <source>
        <dbReference type="Proteomes" id="UP000481153"/>
    </source>
</evidence>
<dbReference type="EMBL" id="VJMJ01000023">
    <property type="protein sequence ID" value="KAF0742816.1"/>
    <property type="molecule type" value="Genomic_DNA"/>
</dbReference>
<accession>A0A6G0XQJ4</accession>
<dbReference type="VEuPathDB" id="FungiDB:AeMF1_010064"/>
<dbReference type="Proteomes" id="UP000481153">
    <property type="component" value="Unassembled WGS sequence"/>
</dbReference>
<organism evidence="1 2">
    <name type="scientific">Aphanomyces euteiches</name>
    <dbReference type="NCBI Taxonomy" id="100861"/>
    <lineage>
        <taxon>Eukaryota</taxon>
        <taxon>Sar</taxon>
        <taxon>Stramenopiles</taxon>
        <taxon>Oomycota</taxon>
        <taxon>Saprolegniomycetes</taxon>
        <taxon>Saprolegniales</taxon>
        <taxon>Verrucalvaceae</taxon>
        <taxon>Aphanomyces</taxon>
    </lineage>
</organism>
<evidence type="ECO:0000313" key="1">
    <source>
        <dbReference type="EMBL" id="KAF0742816.1"/>
    </source>
</evidence>
<proteinExistence type="predicted"/>
<keyword evidence="2" id="KW-1185">Reference proteome</keyword>